<dbReference type="Gene3D" id="3.40.50.1110">
    <property type="entry name" value="SGNH hydrolase"/>
    <property type="match status" value="1"/>
</dbReference>
<feature type="disulfide bond" evidence="2">
    <location>
        <begin position="195"/>
        <end position="244"/>
    </location>
</feature>
<evidence type="ECO:0000256" key="3">
    <source>
        <dbReference type="SAM" id="SignalP"/>
    </source>
</evidence>
<evidence type="ECO:0000313" key="5">
    <source>
        <dbReference type="EMBL" id="RFU41287.1"/>
    </source>
</evidence>
<dbReference type="PANTHER" id="PTHR37981:SF1">
    <property type="entry name" value="SGNH HYDROLASE-TYPE ESTERASE DOMAIN-CONTAINING PROTEIN"/>
    <property type="match status" value="1"/>
</dbReference>
<dbReference type="CDD" id="cd01823">
    <property type="entry name" value="SEST_like"/>
    <property type="match status" value="1"/>
</dbReference>
<dbReference type="OrthoDB" id="5503950at2"/>
<feature type="active site" description="Nucleophile" evidence="1">
    <location>
        <position position="41"/>
    </location>
</feature>
<dbReference type="InterPro" id="IPR036514">
    <property type="entry name" value="SGNH_hydro_sf"/>
</dbReference>
<evidence type="ECO:0000313" key="6">
    <source>
        <dbReference type="Proteomes" id="UP000261811"/>
    </source>
</evidence>
<dbReference type="InterPro" id="IPR013830">
    <property type="entry name" value="SGNH_hydro"/>
</dbReference>
<feature type="disulfide bond" evidence="2">
    <location>
        <begin position="132"/>
        <end position="145"/>
    </location>
</feature>
<dbReference type="AlphaFoldDB" id="A0A372JMQ5"/>
<organism evidence="5 6">
    <name type="scientific">Actinomadura logoneensis</name>
    <dbReference type="NCBI Taxonomy" id="2293572"/>
    <lineage>
        <taxon>Bacteria</taxon>
        <taxon>Bacillati</taxon>
        <taxon>Actinomycetota</taxon>
        <taxon>Actinomycetes</taxon>
        <taxon>Streptosporangiales</taxon>
        <taxon>Thermomonosporaceae</taxon>
        <taxon>Actinomadura</taxon>
    </lineage>
</organism>
<name>A0A372JMQ5_9ACTN</name>
<keyword evidence="3" id="KW-0732">Signal</keyword>
<dbReference type="InterPro" id="IPR037460">
    <property type="entry name" value="SEST-like"/>
</dbReference>
<evidence type="ECO:0000256" key="2">
    <source>
        <dbReference type="PIRSR" id="PIRSR637460-2"/>
    </source>
</evidence>
<accession>A0A372JMQ5</accession>
<feature type="signal peptide" evidence="3">
    <location>
        <begin position="1"/>
        <end position="18"/>
    </location>
</feature>
<evidence type="ECO:0000256" key="1">
    <source>
        <dbReference type="PIRSR" id="PIRSR637460-1"/>
    </source>
</evidence>
<gene>
    <name evidence="5" type="ORF">DZF91_12575</name>
</gene>
<keyword evidence="6" id="KW-1185">Reference proteome</keyword>
<feature type="domain" description="SGNH hydrolase-type esterase" evidence="4">
    <location>
        <begin position="37"/>
        <end position="272"/>
    </location>
</feature>
<dbReference type="Proteomes" id="UP000261811">
    <property type="component" value="Unassembled WGS sequence"/>
</dbReference>
<dbReference type="SUPFAM" id="SSF52266">
    <property type="entry name" value="SGNH hydrolase"/>
    <property type="match status" value="1"/>
</dbReference>
<protein>
    <submittedName>
        <fullName evidence="5">SGNH/GDSL hydrolase family protein</fullName>
    </submittedName>
</protein>
<feature type="chain" id="PRO_5039554332" evidence="3">
    <location>
        <begin position="19"/>
        <end position="289"/>
    </location>
</feature>
<dbReference type="PANTHER" id="PTHR37981">
    <property type="entry name" value="LIPASE 2"/>
    <property type="match status" value="1"/>
</dbReference>
<evidence type="ECO:0000259" key="4">
    <source>
        <dbReference type="Pfam" id="PF13472"/>
    </source>
</evidence>
<feature type="active site" evidence="1">
    <location>
        <position position="265"/>
    </location>
</feature>
<dbReference type="Pfam" id="PF13472">
    <property type="entry name" value="Lipase_GDSL_2"/>
    <property type="match status" value="1"/>
</dbReference>
<reference evidence="5 6" key="1">
    <citation type="submission" date="2018-08" db="EMBL/GenBank/DDBJ databases">
        <title>Actinomadura jelena sp. nov., a novel Actinomycete isolated from soil in Chad.</title>
        <authorList>
            <person name="Shi L."/>
        </authorList>
    </citation>
    <scope>NUCLEOTIDE SEQUENCE [LARGE SCALE GENOMIC DNA]</scope>
    <source>
        <strain evidence="5 6">NEAU-G17</strain>
    </source>
</reference>
<keyword evidence="2" id="KW-1015">Disulfide bond</keyword>
<dbReference type="GO" id="GO:0004806">
    <property type="term" value="F:triacylglycerol lipase activity"/>
    <property type="evidence" value="ECO:0007669"/>
    <property type="project" value="TreeGrafter"/>
</dbReference>
<feature type="disulfide bond" evidence="2">
    <location>
        <begin position="57"/>
        <end position="81"/>
    </location>
</feature>
<dbReference type="EMBL" id="QURH01000222">
    <property type="protein sequence ID" value="RFU41287.1"/>
    <property type="molecule type" value="Genomic_DNA"/>
</dbReference>
<keyword evidence="5" id="KW-0378">Hydrolase</keyword>
<sequence>MRRLATTLALTMTASAPAALLPVTPASAEREGPRYAALGDSFTSGPLIPRQHGLAGCLRSDHNYPSLLAASLHARLTDVSCTGADTSDMTHPQLTATGVNPAQLDAVTRDTDLVTLGVGGNDIGFTQVVLTCATESLRSPMGAPCARHYRSGIDARIRKTAPKVAKVLRGVHARAPHARVLLVGYMRLLPDAAGCWPLVPFAAGDVPFLNSTERELNTMLRKTAAANGATFVDTYAGTTGHDVCAPPAARWVEGMLPSHKAAPAHPNELGMRQVAARIRSTLTTTTADR</sequence>
<comment type="caution">
    <text evidence="5">The sequence shown here is derived from an EMBL/GenBank/DDBJ whole genome shotgun (WGS) entry which is preliminary data.</text>
</comment>
<proteinExistence type="predicted"/>
<dbReference type="RefSeq" id="WP_117357656.1">
    <property type="nucleotide sequence ID" value="NZ_QURH01000222.1"/>
</dbReference>
<dbReference type="GO" id="GO:0019433">
    <property type="term" value="P:triglyceride catabolic process"/>
    <property type="evidence" value="ECO:0007669"/>
    <property type="project" value="TreeGrafter"/>
</dbReference>